<dbReference type="Gene3D" id="3.40.50.300">
    <property type="entry name" value="P-loop containing nucleotide triphosphate hydrolases"/>
    <property type="match status" value="1"/>
</dbReference>
<evidence type="ECO:0000313" key="11">
    <source>
        <dbReference type="EMBL" id="MCZ4328591.1"/>
    </source>
</evidence>
<evidence type="ECO:0000256" key="6">
    <source>
        <dbReference type="ARBA" id="ARBA00022840"/>
    </source>
</evidence>
<proteinExistence type="predicted"/>
<comment type="caution">
    <text evidence="11">The sequence shown here is derived from an EMBL/GenBank/DDBJ whole genome shotgun (WGS) entry which is preliminary data.</text>
</comment>
<dbReference type="InterPro" id="IPR003439">
    <property type="entry name" value="ABC_transporter-like_ATP-bd"/>
</dbReference>
<evidence type="ECO:0000256" key="8">
    <source>
        <dbReference type="ARBA" id="ARBA00023065"/>
    </source>
</evidence>
<dbReference type="InterPro" id="IPR017871">
    <property type="entry name" value="ABC_transporter-like_CS"/>
</dbReference>
<evidence type="ECO:0000256" key="3">
    <source>
        <dbReference type="ARBA" id="ARBA00022475"/>
    </source>
</evidence>
<keyword evidence="12" id="KW-1185">Reference proteome</keyword>
<accession>A0ABT4LZX0</accession>
<dbReference type="InterPro" id="IPR003593">
    <property type="entry name" value="AAA+_ATPase"/>
</dbReference>
<evidence type="ECO:0000313" key="12">
    <source>
        <dbReference type="Proteomes" id="UP001068379"/>
    </source>
</evidence>
<keyword evidence="7" id="KW-0408">Iron</keyword>
<sequence length="265" mass="28690">MLQIQDLSVAYGRRPIIRELTAGPLLPGRVVSLLGPNGSGKSTLLKALAGLLKVTSGQVVLDGQDLTRLSFERRAQRVVYLPQSLPAAVHLRVFESVMVAARASDLDPHAQDASPERILDVLGRLGIEHLAMHYLDQLSGGQKQLVGLAQALIRTPRLLLLDEPLSALDLNYQCHVMDLLTQETREHGLTTLIVLHDLNIALQRSDEALLIREGALVGHGRPDQVVTAESLADVYQVDARVETCSRGLSHVLIDGLRAPASSAVS</sequence>
<evidence type="ECO:0000256" key="2">
    <source>
        <dbReference type="ARBA" id="ARBA00022448"/>
    </source>
</evidence>
<keyword evidence="2" id="KW-0813">Transport</keyword>
<dbReference type="InterPro" id="IPR051535">
    <property type="entry name" value="Siderophore_ABC-ATPase"/>
</dbReference>
<evidence type="ECO:0000256" key="9">
    <source>
        <dbReference type="ARBA" id="ARBA00023136"/>
    </source>
</evidence>
<evidence type="ECO:0000259" key="10">
    <source>
        <dbReference type="PROSITE" id="PS50893"/>
    </source>
</evidence>
<dbReference type="CDD" id="cd03214">
    <property type="entry name" value="ABC_Iron-Siderophores_B12_Hemin"/>
    <property type="match status" value="1"/>
</dbReference>
<gene>
    <name evidence="11" type="ORF">O4H32_01305</name>
</gene>
<dbReference type="Proteomes" id="UP001068379">
    <property type="component" value="Unassembled WGS sequence"/>
</dbReference>
<keyword evidence="5" id="KW-0547">Nucleotide-binding</keyword>
<keyword evidence="6 11" id="KW-0067">ATP-binding</keyword>
<organism evidence="11 12">
    <name type="scientific">Castellaniella denitrificans</name>
    <dbReference type="NCBI Taxonomy" id="56119"/>
    <lineage>
        <taxon>Bacteria</taxon>
        <taxon>Pseudomonadati</taxon>
        <taxon>Pseudomonadota</taxon>
        <taxon>Betaproteobacteria</taxon>
        <taxon>Burkholderiales</taxon>
        <taxon>Alcaligenaceae</taxon>
        <taxon>Castellaniella</taxon>
    </lineage>
</organism>
<dbReference type="PANTHER" id="PTHR42771">
    <property type="entry name" value="IRON(3+)-HYDROXAMATE IMPORT ATP-BINDING PROTEIN FHUC"/>
    <property type="match status" value="1"/>
</dbReference>
<dbReference type="InterPro" id="IPR027417">
    <property type="entry name" value="P-loop_NTPase"/>
</dbReference>
<evidence type="ECO:0000256" key="7">
    <source>
        <dbReference type="ARBA" id="ARBA00023004"/>
    </source>
</evidence>
<keyword evidence="9" id="KW-0472">Membrane</keyword>
<comment type="subcellular location">
    <subcellularLocation>
        <location evidence="1">Cell membrane</location>
        <topology evidence="1">Peripheral membrane protein</topology>
    </subcellularLocation>
</comment>
<name>A0ABT4LZX0_9BURK</name>
<evidence type="ECO:0000256" key="4">
    <source>
        <dbReference type="ARBA" id="ARBA00022496"/>
    </source>
</evidence>
<evidence type="ECO:0000256" key="1">
    <source>
        <dbReference type="ARBA" id="ARBA00004202"/>
    </source>
</evidence>
<dbReference type="Pfam" id="PF00005">
    <property type="entry name" value="ABC_tran"/>
    <property type="match status" value="1"/>
</dbReference>
<dbReference type="SMART" id="SM00382">
    <property type="entry name" value="AAA"/>
    <property type="match status" value="1"/>
</dbReference>
<dbReference type="PROSITE" id="PS50893">
    <property type="entry name" value="ABC_TRANSPORTER_2"/>
    <property type="match status" value="1"/>
</dbReference>
<protein>
    <submittedName>
        <fullName evidence="11">ABC transporter ATP-binding protein</fullName>
    </submittedName>
</protein>
<dbReference type="PROSITE" id="PS00211">
    <property type="entry name" value="ABC_TRANSPORTER_1"/>
    <property type="match status" value="1"/>
</dbReference>
<feature type="domain" description="ABC transporter" evidence="10">
    <location>
        <begin position="2"/>
        <end position="238"/>
    </location>
</feature>
<keyword evidence="8" id="KW-0406">Ion transport</keyword>
<dbReference type="RefSeq" id="WP_269355968.1">
    <property type="nucleotide sequence ID" value="NZ_JAPWHE010000001.1"/>
</dbReference>
<keyword evidence="3" id="KW-1003">Cell membrane</keyword>
<dbReference type="SUPFAM" id="SSF52540">
    <property type="entry name" value="P-loop containing nucleoside triphosphate hydrolases"/>
    <property type="match status" value="1"/>
</dbReference>
<dbReference type="EMBL" id="JAPWHE010000001">
    <property type="protein sequence ID" value="MCZ4328591.1"/>
    <property type="molecule type" value="Genomic_DNA"/>
</dbReference>
<dbReference type="PANTHER" id="PTHR42771:SF7">
    <property type="entry name" value="ABC-TYPE COBALAMIN_FE3+-SIDEROPHORES TRANSPORT SYSTEM, ATPASE COMPONENT"/>
    <property type="match status" value="1"/>
</dbReference>
<evidence type="ECO:0000256" key="5">
    <source>
        <dbReference type="ARBA" id="ARBA00022741"/>
    </source>
</evidence>
<keyword evidence="4" id="KW-0410">Iron transport</keyword>
<reference evidence="11" key="1">
    <citation type="submission" date="2022-12" db="EMBL/GenBank/DDBJ databases">
        <title>Bacterial isolates from different developmental stages of Nematostella vectensis.</title>
        <authorList>
            <person name="Fraune S."/>
        </authorList>
    </citation>
    <scope>NUCLEOTIDE SEQUENCE</scope>
    <source>
        <strain evidence="11">G21619-S1</strain>
    </source>
</reference>
<dbReference type="GO" id="GO:0005524">
    <property type="term" value="F:ATP binding"/>
    <property type="evidence" value="ECO:0007669"/>
    <property type="project" value="UniProtKB-KW"/>
</dbReference>